<dbReference type="Pfam" id="PF00293">
    <property type="entry name" value="NUDIX"/>
    <property type="match status" value="1"/>
</dbReference>
<evidence type="ECO:0000256" key="5">
    <source>
        <dbReference type="ARBA" id="ARBA00022801"/>
    </source>
</evidence>
<evidence type="ECO:0000313" key="10">
    <source>
        <dbReference type="Proteomes" id="UP000063308"/>
    </source>
</evidence>
<keyword evidence="5" id="KW-0378">Hydrolase</keyword>
<dbReference type="GO" id="GO:0006753">
    <property type="term" value="P:nucleoside phosphate metabolic process"/>
    <property type="evidence" value="ECO:0007669"/>
    <property type="project" value="TreeGrafter"/>
</dbReference>
<dbReference type="SUPFAM" id="SSF55811">
    <property type="entry name" value="Nudix"/>
    <property type="match status" value="1"/>
</dbReference>
<gene>
    <name evidence="9" type="ORF">NK6_6470</name>
</gene>
<comment type="similarity">
    <text evidence="3">Belongs to the Nudix hydrolase family. NudK subfamily.</text>
</comment>
<dbReference type="PANTHER" id="PTHR11839:SF18">
    <property type="entry name" value="NUDIX HYDROLASE DOMAIN-CONTAINING PROTEIN"/>
    <property type="match status" value="1"/>
</dbReference>
<feature type="domain" description="Nudix hydrolase" evidence="8">
    <location>
        <begin position="94"/>
        <end position="229"/>
    </location>
</feature>
<evidence type="ECO:0000256" key="4">
    <source>
        <dbReference type="ARBA" id="ARBA00016377"/>
    </source>
</evidence>
<evidence type="ECO:0000256" key="2">
    <source>
        <dbReference type="ARBA" id="ARBA00001946"/>
    </source>
</evidence>
<organism evidence="9 10">
    <name type="scientific">Bradyrhizobium diazoefficiens</name>
    <dbReference type="NCBI Taxonomy" id="1355477"/>
    <lineage>
        <taxon>Bacteria</taxon>
        <taxon>Pseudomonadati</taxon>
        <taxon>Pseudomonadota</taxon>
        <taxon>Alphaproteobacteria</taxon>
        <taxon>Hyphomicrobiales</taxon>
        <taxon>Nitrobacteraceae</taxon>
        <taxon>Bradyrhizobium</taxon>
    </lineage>
</organism>
<dbReference type="PROSITE" id="PS51462">
    <property type="entry name" value="NUDIX"/>
    <property type="match status" value="1"/>
</dbReference>
<evidence type="ECO:0000256" key="3">
    <source>
        <dbReference type="ARBA" id="ARBA00007275"/>
    </source>
</evidence>
<comment type="cofactor">
    <cofactor evidence="2">
        <name>Mg(2+)</name>
        <dbReference type="ChEBI" id="CHEBI:18420"/>
    </cofactor>
</comment>
<sequence length="241" mass="26793">MTRGNLLDPAAGIEAYFEALAEYPRLFEPRRYRRLVLDRARLVSYAREHGVALGLTFSNDYVLVLVDLVEVGEGPATIVHPYFRIVSRGQLLGGHNVVVVATVADPKLGNVGDIVMVEQERHALGRLMLELPRGFAEPGIGLEANALKELEEETGYLGAEPRLIGTVLTDTGLMDNEVHIVHASVVGRRERSPEIREVITRTLLMPADMIWSKILSREIKDSYTLEAIGIWSRLSTHSTSR</sequence>
<dbReference type="GO" id="GO:0005829">
    <property type="term" value="C:cytosol"/>
    <property type="evidence" value="ECO:0007669"/>
    <property type="project" value="TreeGrafter"/>
</dbReference>
<evidence type="ECO:0000313" key="9">
    <source>
        <dbReference type="EMBL" id="BAR59622.1"/>
    </source>
</evidence>
<dbReference type="InterPro" id="IPR015797">
    <property type="entry name" value="NUDIX_hydrolase-like_dom_sf"/>
</dbReference>
<evidence type="ECO:0000256" key="1">
    <source>
        <dbReference type="ARBA" id="ARBA00000847"/>
    </source>
</evidence>
<comment type="catalytic activity">
    <reaction evidence="1">
        <text>GDP-alpha-D-mannose + H2O = alpha-D-mannose 1-phosphate + GMP + 2 H(+)</text>
        <dbReference type="Rhea" id="RHEA:27978"/>
        <dbReference type="ChEBI" id="CHEBI:15377"/>
        <dbReference type="ChEBI" id="CHEBI:15378"/>
        <dbReference type="ChEBI" id="CHEBI:57527"/>
        <dbReference type="ChEBI" id="CHEBI:58115"/>
        <dbReference type="ChEBI" id="CHEBI:58409"/>
    </reaction>
</comment>
<evidence type="ECO:0000256" key="6">
    <source>
        <dbReference type="ARBA" id="ARBA00032162"/>
    </source>
</evidence>
<dbReference type="FunFam" id="3.90.79.10:FF:000158">
    <property type="entry name" value="ADP-ribose pyrophosphatase"/>
    <property type="match status" value="1"/>
</dbReference>
<proteinExistence type="inferred from homology"/>
<dbReference type="GO" id="GO:0019693">
    <property type="term" value="P:ribose phosphate metabolic process"/>
    <property type="evidence" value="ECO:0007669"/>
    <property type="project" value="TreeGrafter"/>
</dbReference>
<dbReference type="InterPro" id="IPR000086">
    <property type="entry name" value="NUDIX_hydrolase_dom"/>
</dbReference>
<name>A0A0E4FVL0_9BRAD</name>
<dbReference type="CDD" id="cd03424">
    <property type="entry name" value="NUDIX_ADPRase_Nudt5_UGPPase_Nudt14"/>
    <property type="match status" value="1"/>
</dbReference>
<dbReference type="EMBL" id="AP014685">
    <property type="protein sequence ID" value="BAR59622.1"/>
    <property type="molecule type" value="Genomic_DNA"/>
</dbReference>
<dbReference type="Proteomes" id="UP000063308">
    <property type="component" value="Chromosome"/>
</dbReference>
<dbReference type="RefSeq" id="WP_060910893.1">
    <property type="nucleotide sequence ID" value="NZ_JAFCKD010000100.1"/>
</dbReference>
<evidence type="ECO:0000259" key="8">
    <source>
        <dbReference type="PROSITE" id="PS51462"/>
    </source>
</evidence>
<reference evidence="9 10" key="1">
    <citation type="submission" date="2014-11" db="EMBL/GenBank/DDBJ databases">
        <title>Symbiosis island explosion on the genome of extra-slow-growing strains of soybean bradyrhizobia with massive insertion sequences.</title>
        <authorList>
            <person name="Iida T."/>
            <person name="Minamisawa K."/>
        </authorList>
    </citation>
    <scope>NUCLEOTIDE SEQUENCE [LARGE SCALE GENOMIC DNA]</scope>
    <source>
        <strain evidence="9 10">NK6</strain>
    </source>
</reference>
<dbReference type="PANTHER" id="PTHR11839">
    <property type="entry name" value="UDP/ADP-SUGAR PYROPHOSPHATASE"/>
    <property type="match status" value="1"/>
</dbReference>
<dbReference type="Gene3D" id="3.90.79.10">
    <property type="entry name" value="Nucleoside Triphosphate Pyrophosphohydrolase"/>
    <property type="match status" value="1"/>
</dbReference>
<evidence type="ECO:0000256" key="7">
    <source>
        <dbReference type="ARBA" id="ARBA00032272"/>
    </source>
</evidence>
<protein>
    <recommendedName>
        <fullName evidence="4">GDP-mannose pyrophosphatase</fullName>
    </recommendedName>
    <alternativeName>
        <fullName evidence="6">GDP-mannose hydrolase</fullName>
    </alternativeName>
    <alternativeName>
        <fullName evidence="7">GDPMK</fullName>
    </alternativeName>
</protein>
<dbReference type="GO" id="GO:0016787">
    <property type="term" value="F:hydrolase activity"/>
    <property type="evidence" value="ECO:0007669"/>
    <property type="project" value="UniProtKB-KW"/>
</dbReference>
<dbReference type="AlphaFoldDB" id="A0A0E4FVL0"/>
<accession>A0A0E4FVL0</accession>